<gene>
    <name evidence="1" type="ORF">PEVE_00013905</name>
</gene>
<protein>
    <submittedName>
        <fullName evidence="1">Uncharacterized protein</fullName>
    </submittedName>
</protein>
<name>A0ABN8RVM4_9CNID</name>
<dbReference type="Gene3D" id="3.40.140.10">
    <property type="entry name" value="Cytidine Deaminase, domain 2"/>
    <property type="match status" value="1"/>
</dbReference>
<organism evidence="1 2">
    <name type="scientific">Porites evermanni</name>
    <dbReference type="NCBI Taxonomy" id="104178"/>
    <lineage>
        <taxon>Eukaryota</taxon>
        <taxon>Metazoa</taxon>
        <taxon>Cnidaria</taxon>
        <taxon>Anthozoa</taxon>
        <taxon>Hexacorallia</taxon>
        <taxon>Scleractinia</taxon>
        <taxon>Fungiina</taxon>
        <taxon>Poritidae</taxon>
        <taxon>Porites</taxon>
    </lineage>
</organism>
<reference evidence="1 2" key="1">
    <citation type="submission" date="2022-05" db="EMBL/GenBank/DDBJ databases">
        <authorList>
            <consortium name="Genoscope - CEA"/>
            <person name="William W."/>
        </authorList>
    </citation>
    <scope>NUCLEOTIDE SEQUENCE [LARGE SCALE GENOMIC DNA]</scope>
</reference>
<dbReference type="Pfam" id="PF18774">
    <property type="entry name" value="APOBEC4_like"/>
    <property type="match status" value="1"/>
</dbReference>
<dbReference type="InterPro" id="IPR041547">
    <property type="entry name" value="APOBEC1"/>
</dbReference>
<evidence type="ECO:0000313" key="1">
    <source>
        <dbReference type="EMBL" id="CAH3181916.1"/>
    </source>
</evidence>
<dbReference type="EMBL" id="CALNXI010002035">
    <property type="protein sequence ID" value="CAH3181916.1"/>
    <property type="molecule type" value="Genomic_DNA"/>
</dbReference>
<keyword evidence="2" id="KW-1185">Reference proteome</keyword>
<sequence length="522" mass="59156">MSDQGKVAVLKKPENCIEIYGKGETENPEQQWMHRRLYRGLVVPYDVSFAPNNHLVVSDIGDHAIKIFNLEGDAKKVSHMIIGQDPYRHLFVQDINGMNMELSTRLLWGLSIRIPKNVVVGPAPLSQLFVTCGTDIVLINMNWNKMSPVGCSQICSPMDWRFVQYSKSLMCDNVSAVQDHKDNHKVGGFNPLVITKAQFCGMFYHVTETNHAEFLCLDRPDCKIGNRGDKKKFAATVVIYVRVTDKNGRLIFHARYGNCYQGPIANTAHAEYFMLVDEEFRQAVKFLRGRMGGNITMYMNKQPCSMSTSHGKIALKVKDCAQELINFFNVYCSTSSIKLQIYLCQLYKVDMDVPHEFSLAQDIINAQLGLKTLLSSGIEVIAMSQESWTKLAEFADIELPEYQESARQKLDKHIDNFLSKIKRIQTATLLYSEKLNSVSGCTLEVLLINVVSCHNKSCTENDVVLHAILLIFNRMSERKGFSNIFSVLCPAAFQEFRTSCRCNVSDFSNHILNSSPFLITKY</sequence>
<comment type="caution">
    <text evidence="1">The sequence shown here is derived from an EMBL/GenBank/DDBJ whole genome shotgun (WGS) entry which is preliminary data.</text>
</comment>
<dbReference type="SUPFAM" id="SSF101898">
    <property type="entry name" value="NHL repeat"/>
    <property type="match status" value="1"/>
</dbReference>
<accession>A0ABN8RVM4</accession>
<dbReference type="Proteomes" id="UP001159427">
    <property type="component" value="Unassembled WGS sequence"/>
</dbReference>
<proteinExistence type="predicted"/>
<evidence type="ECO:0000313" key="2">
    <source>
        <dbReference type="Proteomes" id="UP001159427"/>
    </source>
</evidence>